<keyword evidence="2" id="KW-0560">Oxidoreductase</keyword>
<feature type="domain" description="Enoyl reductase (ER)" evidence="3">
    <location>
        <begin position="11"/>
        <end position="339"/>
    </location>
</feature>
<dbReference type="HOGENOM" id="CLU_026673_3_4_1"/>
<dbReference type="PANTHER" id="PTHR48106:SF18">
    <property type="entry name" value="QUINONE OXIDOREDUCTASE PIG3"/>
    <property type="match status" value="1"/>
</dbReference>
<dbReference type="NCBIfam" id="TIGR02824">
    <property type="entry name" value="quinone_pig3"/>
    <property type="match status" value="1"/>
</dbReference>
<evidence type="ECO:0000259" key="3">
    <source>
        <dbReference type="SMART" id="SM00829"/>
    </source>
</evidence>
<gene>
    <name evidence="4" type="ORF">M407DRAFT_16160</name>
</gene>
<dbReference type="InterPro" id="IPR013154">
    <property type="entry name" value="ADH-like_N"/>
</dbReference>
<dbReference type="GO" id="GO:0070402">
    <property type="term" value="F:NADPH binding"/>
    <property type="evidence" value="ECO:0007669"/>
    <property type="project" value="TreeGrafter"/>
</dbReference>
<dbReference type="SMART" id="SM00829">
    <property type="entry name" value="PKS_ER"/>
    <property type="match status" value="1"/>
</dbReference>
<dbReference type="OrthoDB" id="203908at2759"/>
<dbReference type="InterPro" id="IPR036291">
    <property type="entry name" value="NAD(P)-bd_dom_sf"/>
</dbReference>
<dbReference type="STRING" id="1051891.A0A0C3Q6Y2"/>
<proteinExistence type="predicted"/>
<evidence type="ECO:0000256" key="1">
    <source>
        <dbReference type="ARBA" id="ARBA00022857"/>
    </source>
</evidence>
<name>A0A0C3Q6Y2_9AGAM</name>
<dbReference type="GO" id="GO:0016651">
    <property type="term" value="F:oxidoreductase activity, acting on NAD(P)H"/>
    <property type="evidence" value="ECO:0007669"/>
    <property type="project" value="TreeGrafter"/>
</dbReference>
<evidence type="ECO:0000256" key="2">
    <source>
        <dbReference type="ARBA" id="ARBA00023002"/>
    </source>
</evidence>
<dbReference type="CDD" id="cd05276">
    <property type="entry name" value="p53_inducible_oxidoreductase"/>
    <property type="match status" value="1"/>
</dbReference>
<accession>A0A0C3Q6Y2</accession>
<evidence type="ECO:0000313" key="5">
    <source>
        <dbReference type="Proteomes" id="UP000054248"/>
    </source>
</evidence>
<dbReference type="InterPro" id="IPR020843">
    <property type="entry name" value="ER"/>
</dbReference>
<evidence type="ECO:0000313" key="4">
    <source>
        <dbReference type="EMBL" id="KIO19169.1"/>
    </source>
</evidence>
<protein>
    <recommendedName>
        <fullName evidence="3">Enoyl reductase (ER) domain-containing protein</fullName>
    </recommendedName>
</protein>
<dbReference type="AlphaFoldDB" id="A0A0C3Q6Y2"/>
<sequence length="342" mass="37447">MKAVLVKDGKGPIENLYIGDAPRPQATLPGQVLVKVKVFGLNRMDIWQRKGQYPLPPGTTEILGVEFSGSVAEVGPNVQDFHVGDEVFGLTYGGAYAEYVLVNAGMLLPKGPQLSWEHAAAIPEAWLTAYQALIMVTNVKEGDDVLIHAGASGVGIAAIQLANFFKANRIITTAGSQEKLDFLKSMPLPPTETVNYKTEDFSKRVAEITSGKGVDVIVDFIGQDYWNKNISSLALDGRMVLLATLGGNSMPPGAEITPILYKRLRIQGSTLRSRDQEYQNELIQGFKRDVLNKIEGCSTGSQGEGGHYKIYVHKVFKWTEIQEAHREMEQNKNSGKIVVEIA</sequence>
<dbReference type="Pfam" id="PF00107">
    <property type="entry name" value="ADH_zinc_N"/>
    <property type="match status" value="1"/>
</dbReference>
<dbReference type="Gene3D" id="3.90.180.10">
    <property type="entry name" value="Medium-chain alcohol dehydrogenases, catalytic domain"/>
    <property type="match status" value="1"/>
</dbReference>
<dbReference type="InterPro" id="IPR014189">
    <property type="entry name" value="Quinone_OxRdtase_PIG3"/>
</dbReference>
<dbReference type="Proteomes" id="UP000054248">
    <property type="component" value="Unassembled WGS sequence"/>
</dbReference>
<keyword evidence="1" id="KW-0521">NADP</keyword>
<dbReference type="Gene3D" id="3.40.50.720">
    <property type="entry name" value="NAD(P)-binding Rossmann-like Domain"/>
    <property type="match status" value="1"/>
</dbReference>
<reference evidence="5" key="2">
    <citation type="submission" date="2015-01" db="EMBL/GenBank/DDBJ databases">
        <title>Evolutionary Origins and Diversification of the Mycorrhizal Mutualists.</title>
        <authorList>
            <consortium name="DOE Joint Genome Institute"/>
            <consortium name="Mycorrhizal Genomics Consortium"/>
            <person name="Kohler A."/>
            <person name="Kuo A."/>
            <person name="Nagy L.G."/>
            <person name="Floudas D."/>
            <person name="Copeland A."/>
            <person name="Barry K.W."/>
            <person name="Cichocki N."/>
            <person name="Veneault-Fourrey C."/>
            <person name="LaButti K."/>
            <person name="Lindquist E.A."/>
            <person name="Lipzen A."/>
            <person name="Lundell T."/>
            <person name="Morin E."/>
            <person name="Murat C."/>
            <person name="Riley R."/>
            <person name="Ohm R."/>
            <person name="Sun H."/>
            <person name="Tunlid A."/>
            <person name="Henrissat B."/>
            <person name="Grigoriev I.V."/>
            <person name="Hibbett D.S."/>
            <person name="Martin F."/>
        </authorList>
    </citation>
    <scope>NUCLEOTIDE SEQUENCE [LARGE SCALE GENOMIC DNA]</scope>
    <source>
        <strain evidence="5">MUT 4182</strain>
    </source>
</reference>
<keyword evidence="5" id="KW-1185">Reference proteome</keyword>
<dbReference type="SUPFAM" id="SSF50129">
    <property type="entry name" value="GroES-like"/>
    <property type="match status" value="1"/>
</dbReference>
<dbReference type="SUPFAM" id="SSF51735">
    <property type="entry name" value="NAD(P)-binding Rossmann-fold domains"/>
    <property type="match status" value="1"/>
</dbReference>
<reference evidence="4 5" key="1">
    <citation type="submission" date="2014-04" db="EMBL/GenBank/DDBJ databases">
        <authorList>
            <consortium name="DOE Joint Genome Institute"/>
            <person name="Kuo A."/>
            <person name="Girlanda M."/>
            <person name="Perotto S."/>
            <person name="Kohler A."/>
            <person name="Nagy L.G."/>
            <person name="Floudas D."/>
            <person name="Copeland A."/>
            <person name="Barry K.W."/>
            <person name="Cichocki N."/>
            <person name="Veneault-Fourrey C."/>
            <person name="LaButti K."/>
            <person name="Lindquist E.A."/>
            <person name="Lipzen A."/>
            <person name="Lundell T."/>
            <person name="Morin E."/>
            <person name="Murat C."/>
            <person name="Sun H."/>
            <person name="Tunlid A."/>
            <person name="Henrissat B."/>
            <person name="Grigoriev I.V."/>
            <person name="Hibbett D.S."/>
            <person name="Martin F."/>
            <person name="Nordberg H.P."/>
            <person name="Cantor M.N."/>
            <person name="Hua S.X."/>
        </authorList>
    </citation>
    <scope>NUCLEOTIDE SEQUENCE [LARGE SCALE GENOMIC DNA]</scope>
    <source>
        <strain evidence="4 5">MUT 4182</strain>
    </source>
</reference>
<dbReference type="Pfam" id="PF08240">
    <property type="entry name" value="ADH_N"/>
    <property type="match status" value="1"/>
</dbReference>
<organism evidence="4 5">
    <name type="scientific">Tulasnella calospora MUT 4182</name>
    <dbReference type="NCBI Taxonomy" id="1051891"/>
    <lineage>
        <taxon>Eukaryota</taxon>
        <taxon>Fungi</taxon>
        <taxon>Dikarya</taxon>
        <taxon>Basidiomycota</taxon>
        <taxon>Agaricomycotina</taxon>
        <taxon>Agaricomycetes</taxon>
        <taxon>Cantharellales</taxon>
        <taxon>Tulasnellaceae</taxon>
        <taxon>Tulasnella</taxon>
    </lineage>
</organism>
<dbReference type="PANTHER" id="PTHR48106">
    <property type="entry name" value="QUINONE OXIDOREDUCTASE PIG3-RELATED"/>
    <property type="match status" value="1"/>
</dbReference>
<dbReference type="InterPro" id="IPR011032">
    <property type="entry name" value="GroES-like_sf"/>
</dbReference>
<dbReference type="InterPro" id="IPR013149">
    <property type="entry name" value="ADH-like_C"/>
</dbReference>
<dbReference type="EMBL" id="KN823237">
    <property type="protein sequence ID" value="KIO19169.1"/>
    <property type="molecule type" value="Genomic_DNA"/>
</dbReference>